<dbReference type="GO" id="GO:0016787">
    <property type="term" value="F:hydrolase activity"/>
    <property type="evidence" value="ECO:0007669"/>
    <property type="project" value="UniProtKB-KW"/>
</dbReference>
<protein>
    <submittedName>
        <fullName evidence="3">Class F sortase</fullName>
    </submittedName>
</protein>
<dbReference type="InterPro" id="IPR042001">
    <property type="entry name" value="Sortase_F"/>
</dbReference>
<keyword evidence="1" id="KW-0378">Hydrolase</keyword>
<organism evidence="3 4">
    <name type="scientific">Haloechinothrix aidingensis</name>
    <dbReference type="NCBI Taxonomy" id="2752311"/>
    <lineage>
        <taxon>Bacteria</taxon>
        <taxon>Bacillati</taxon>
        <taxon>Actinomycetota</taxon>
        <taxon>Actinomycetes</taxon>
        <taxon>Pseudonocardiales</taxon>
        <taxon>Pseudonocardiaceae</taxon>
        <taxon>Haloechinothrix</taxon>
    </lineage>
</organism>
<dbReference type="Proteomes" id="UP000582974">
    <property type="component" value="Unassembled WGS sequence"/>
</dbReference>
<dbReference type="InterPro" id="IPR005754">
    <property type="entry name" value="Sortase"/>
</dbReference>
<accession>A0A838AAX1</accession>
<dbReference type="CDD" id="cd05829">
    <property type="entry name" value="Sortase_F"/>
    <property type="match status" value="1"/>
</dbReference>
<comment type="caution">
    <text evidence="3">The sequence shown here is derived from an EMBL/GenBank/DDBJ whole genome shotgun (WGS) entry which is preliminary data.</text>
</comment>
<evidence type="ECO:0000256" key="2">
    <source>
        <dbReference type="SAM" id="MobiDB-lite"/>
    </source>
</evidence>
<sequence>MVSAGVAAVLAVAGIAAVAIGVLGGSDASTTPSAGSAVTERPTTAPDSQAAPGTAATVGPERIEIPSLGVAAPIMDLGLQADGSLEVPPGAERAGWYTGAPVPGEIGPAIVAAHVNWEGEDGPFAALDELGPGDRVVVVRDDDTEAVFQVDRVEQYAKDRFPTEQVYGDIDHAGLRLITCGGAFDSEADSYEDNVIAYASLVRTASS</sequence>
<dbReference type="AlphaFoldDB" id="A0A838AAX1"/>
<feature type="compositionally biased region" description="Polar residues" evidence="2">
    <location>
        <begin position="29"/>
        <end position="47"/>
    </location>
</feature>
<dbReference type="InterPro" id="IPR023365">
    <property type="entry name" value="Sortase_dom-sf"/>
</dbReference>
<evidence type="ECO:0000313" key="4">
    <source>
        <dbReference type="Proteomes" id="UP000582974"/>
    </source>
</evidence>
<dbReference type="NCBIfam" id="NF033748">
    <property type="entry name" value="class_F_sortase"/>
    <property type="match status" value="1"/>
</dbReference>
<proteinExistence type="predicted"/>
<evidence type="ECO:0000256" key="1">
    <source>
        <dbReference type="ARBA" id="ARBA00022801"/>
    </source>
</evidence>
<dbReference type="SUPFAM" id="SSF63817">
    <property type="entry name" value="Sortase"/>
    <property type="match status" value="1"/>
</dbReference>
<keyword evidence="4" id="KW-1185">Reference proteome</keyword>
<dbReference type="Gene3D" id="2.40.260.10">
    <property type="entry name" value="Sortase"/>
    <property type="match status" value="1"/>
</dbReference>
<name>A0A838AAX1_9PSEU</name>
<feature type="region of interest" description="Disordered" evidence="2">
    <location>
        <begin position="29"/>
        <end position="59"/>
    </location>
</feature>
<reference evidence="3 4" key="1">
    <citation type="submission" date="2020-07" db="EMBL/GenBank/DDBJ databases">
        <title>Genome of Haloechinothrix sp.</title>
        <authorList>
            <person name="Tang S.-K."/>
            <person name="Yang L."/>
            <person name="Zhu W.-Y."/>
        </authorList>
    </citation>
    <scope>NUCLEOTIDE SEQUENCE [LARGE SCALE GENOMIC DNA]</scope>
    <source>
        <strain evidence="3 4">YIM 98757</strain>
    </source>
</reference>
<evidence type="ECO:0000313" key="3">
    <source>
        <dbReference type="EMBL" id="MBA0126366.1"/>
    </source>
</evidence>
<dbReference type="EMBL" id="JACCKD010000004">
    <property type="protein sequence ID" value="MBA0126366.1"/>
    <property type="molecule type" value="Genomic_DNA"/>
</dbReference>
<gene>
    <name evidence="3" type="ORF">H0B56_12520</name>
</gene>
<dbReference type="Pfam" id="PF04203">
    <property type="entry name" value="Sortase"/>
    <property type="match status" value="1"/>
</dbReference>